<protein>
    <recommendedName>
        <fullName evidence="1">N-acetyltransferase domain-containing protein</fullName>
    </recommendedName>
</protein>
<accession>A0A2H0KK04</accession>
<dbReference type="InterPro" id="IPR038764">
    <property type="entry name" value="GNAT_N_AcTrfase_prd"/>
</dbReference>
<proteinExistence type="predicted"/>
<dbReference type="EMBL" id="PCVK01000076">
    <property type="protein sequence ID" value="PIQ71565.1"/>
    <property type="molecule type" value="Genomic_DNA"/>
</dbReference>
<dbReference type="SUPFAM" id="SSF55729">
    <property type="entry name" value="Acyl-CoA N-acyltransferases (Nat)"/>
    <property type="match status" value="1"/>
</dbReference>
<feature type="domain" description="N-acetyltransferase" evidence="1">
    <location>
        <begin position="20"/>
        <end position="187"/>
    </location>
</feature>
<dbReference type="PANTHER" id="PTHR41700">
    <property type="entry name" value="GCN5-RELATED N-ACETYLTRANSFERASE"/>
    <property type="match status" value="1"/>
</dbReference>
<gene>
    <name evidence="2" type="ORF">COV87_02605</name>
</gene>
<dbReference type="GO" id="GO:0016747">
    <property type="term" value="F:acyltransferase activity, transferring groups other than amino-acyl groups"/>
    <property type="evidence" value="ECO:0007669"/>
    <property type="project" value="InterPro"/>
</dbReference>
<dbReference type="PROSITE" id="PS51186">
    <property type="entry name" value="GNAT"/>
    <property type="match status" value="1"/>
</dbReference>
<organism evidence="2 3">
    <name type="scientific">Candidatus Roizmanbacteria bacterium CG11_big_fil_rev_8_21_14_0_20_37_16</name>
    <dbReference type="NCBI Taxonomy" id="1974857"/>
    <lineage>
        <taxon>Bacteria</taxon>
        <taxon>Candidatus Roizmaniibacteriota</taxon>
    </lineage>
</organism>
<comment type="caution">
    <text evidence="2">The sequence shown here is derived from an EMBL/GenBank/DDBJ whole genome shotgun (WGS) entry which is preliminary data.</text>
</comment>
<evidence type="ECO:0000313" key="2">
    <source>
        <dbReference type="EMBL" id="PIQ71565.1"/>
    </source>
</evidence>
<dbReference type="PANTHER" id="PTHR41700:SF1">
    <property type="entry name" value="N-ACETYLTRANSFERASE DOMAIN-CONTAINING PROTEIN"/>
    <property type="match status" value="1"/>
</dbReference>
<dbReference type="AlphaFoldDB" id="A0A2H0KK04"/>
<dbReference type="InterPro" id="IPR016181">
    <property type="entry name" value="Acyl_CoA_acyltransferase"/>
</dbReference>
<dbReference type="Gene3D" id="3.40.630.30">
    <property type="match status" value="1"/>
</dbReference>
<name>A0A2H0KK04_9BACT</name>
<sequence length="312" mass="35392">MAVAAMAEAVTKGTEILARSTMRPLTPKDYKSWKRVAKSAWGINEINKPWDFVALTENNIGTCHGVFDGGTMMGASIGIVKIPSDRAPYLFLHQLAVDEEYQGLGLGQELMQANYDLINNKLSPMVDTLALTSDPFVSRNVHLYLHKSRMHSNQYKPDFFEGMEEAGGKEHKDMPSDRFYYEAKPNSAWVKNGVFPKSEEYIRYMEAHPEALFTFNPEDVKNDTCLAHMNPSSKFAFVETSTSPTEAKAKWEDEAVFWSEQHRKVFLELFEKQGHTAVDYVVVTDANNVMRHFIVTVKDFNENDVNCVKNAL</sequence>
<evidence type="ECO:0000313" key="3">
    <source>
        <dbReference type="Proteomes" id="UP000229497"/>
    </source>
</evidence>
<dbReference type="Proteomes" id="UP000229497">
    <property type="component" value="Unassembled WGS sequence"/>
</dbReference>
<evidence type="ECO:0000259" key="1">
    <source>
        <dbReference type="PROSITE" id="PS51186"/>
    </source>
</evidence>
<dbReference type="CDD" id="cd04301">
    <property type="entry name" value="NAT_SF"/>
    <property type="match status" value="1"/>
</dbReference>
<dbReference type="Pfam" id="PF00583">
    <property type="entry name" value="Acetyltransf_1"/>
    <property type="match status" value="1"/>
</dbReference>
<dbReference type="InterPro" id="IPR000182">
    <property type="entry name" value="GNAT_dom"/>
</dbReference>
<reference evidence="2 3" key="1">
    <citation type="submission" date="2017-09" db="EMBL/GenBank/DDBJ databases">
        <title>Depth-based differentiation of microbial function through sediment-hosted aquifers and enrichment of novel symbionts in the deep terrestrial subsurface.</title>
        <authorList>
            <person name="Probst A.J."/>
            <person name="Ladd B."/>
            <person name="Jarett J.K."/>
            <person name="Geller-Mcgrath D.E."/>
            <person name="Sieber C.M."/>
            <person name="Emerson J.B."/>
            <person name="Anantharaman K."/>
            <person name="Thomas B.C."/>
            <person name="Malmstrom R."/>
            <person name="Stieglmeier M."/>
            <person name="Klingl A."/>
            <person name="Woyke T."/>
            <person name="Ryan C.M."/>
            <person name="Banfield J.F."/>
        </authorList>
    </citation>
    <scope>NUCLEOTIDE SEQUENCE [LARGE SCALE GENOMIC DNA]</scope>
    <source>
        <strain evidence="2">CG11_big_fil_rev_8_21_14_0_20_37_16</strain>
    </source>
</reference>